<gene>
    <name evidence="2" type="ORF">AK812_SmicGene40922</name>
</gene>
<dbReference type="AlphaFoldDB" id="A0A1Q9C7G4"/>
<comment type="caution">
    <text evidence="2">The sequence shown here is derived from an EMBL/GenBank/DDBJ whole genome shotgun (WGS) entry which is preliminary data.</text>
</comment>
<sequence length="710" mass="76878">MSGPRSAMTPIGTHWAKLMANGKLAVRPYYEQPRAAKLVNFAHLAKARLLGRQNAALDFKLLAASAAAEMGPFRVLLGRNAGASVDAAFQLLPVEGGVLSFEGYPPVCCAPAAARCAKFHWCQNIIMSSLDTPSAGSLQRRLLLFWPVDNSKRTVTQVKKNVHYIRSSLGDDCCHVMLAHYKGKPDDWGSQWYKDNVAGSYVGPGFKFKFMRDAYMKAMNVEESWESKYEYVWGLDSDLDLTGTNLTKLLEMARLSNALIVGPTFVGKGVNWVKPSGVRKKGSGKAAKHSPKAHKKHSHPAAKAEKDKVTSQHVGVEPRAQCKLRAPRPHKASSLQEQAHQDYRHTDFVELTAPLLSPAALPIVFNQCTSVAVLRLETGGLGPGPGLDGVIGEWREGTPQGDALSDVSPPIKGGLGGVGLGWGEGGSAYRHIGVFPFHGPSPAYLRIGVFPSTRPRKYWSALKTLSCIVVEPAVKVEKVEVELLTFRQAPQVLKSEDADKPDHTMPLPARHASVPEPPLAPEAAWETSGSSGEAIDAESASEAVPSRWPQHDDRPLPDDEGAAPTQRRTRARWQSKTAAIKLRKVEKAFKQLKSEVTRLRRKVRKRSLSDEGLLLPSEVPAAPSEEAAPSEAPLRPARLPAPSLPAAPEPSERVAGSEAPIQKKKELEEGSFSPRSSETSEQPAPLEDVRGSLVKLNANACASPEGLGSK</sequence>
<dbReference type="EMBL" id="LSRX01001553">
    <property type="protein sequence ID" value="OLP78858.1"/>
    <property type="molecule type" value="Genomic_DNA"/>
</dbReference>
<evidence type="ECO:0000313" key="2">
    <source>
        <dbReference type="EMBL" id="OLP78858.1"/>
    </source>
</evidence>
<protein>
    <submittedName>
        <fullName evidence="2">Uncharacterized protein</fullName>
    </submittedName>
</protein>
<accession>A0A1Q9C7G4</accession>
<name>A0A1Q9C7G4_SYMMI</name>
<feature type="compositionally biased region" description="Basic and acidic residues" evidence="1">
    <location>
        <begin position="494"/>
        <end position="503"/>
    </location>
</feature>
<keyword evidence="3" id="KW-1185">Reference proteome</keyword>
<organism evidence="2 3">
    <name type="scientific">Symbiodinium microadriaticum</name>
    <name type="common">Dinoflagellate</name>
    <name type="synonym">Zooxanthella microadriatica</name>
    <dbReference type="NCBI Taxonomy" id="2951"/>
    <lineage>
        <taxon>Eukaryota</taxon>
        <taxon>Sar</taxon>
        <taxon>Alveolata</taxon>
        <taxon>Dinophyceae</taxon>
        <taxon>Suessiales</taxon>
        <taxon>Symbiodiniaceae</taxon>
        <taxon>Symbiodinium</taxon>
    </lineage>
</organism>
<feature type="region of interest" description="Disordered" evidence="1">
    <location>
        <begin position="276"/>
        <end position="339"/>
    </location>
</feature>
<dbReference type="Proteomes" id="UP000186817">
    <property type="component" value="Unassembled WGS sequence"/>
</dbReference>
<feature type="region of interest" description="Disordered" evidence="1">
    <location>
        <begin position="603"/>
        <end position="691"/>
    </location>
</feature>
<feature type="compositionally biased region" description="Basic residues" evidence="1">
    <location>
        <begin position="277"/>
        <end position="300"/>
    </location>
</feature>
<reference evidence="2 3" key="1">
    <citation type="submission" date="2016-02" db="EMBL/GenBank/DDBJ databases">
        <title>Genome analysis of coral dinoflagellate symbionts highlights evolutionary adaptations to a symbiotic lifestyle.</title>
        <authorList>
            <person name="Aranda M."/>
            <person name="Li Y."/>
            <person name="Liew Y.J."/>
            <person name="Baumgarten S."/>
            <person name="Simakov O."/>
            <person name="Wilson M."/>
            <person name="Piel J."/>
            <person name="Ashoor H."/>
            <person name="Bougouffa S."/>
            <person name="Bajic V.B."/>
            <person name="Ryu T."/>
            <person name="Ravasi T."/>
            <person name="Bayer T."/>
            <person name="Micklem G."/>
            <person name="Kim H."/>
            <person name="Bhak J."/>
            <person name="Lajeunesse T.C."/>
            <person name="Voolstra C.R."/>
        </authorList>
    </citation>
    <scope>NUCLEOTIDE SEQUENCE [LARGE SCALE GENOMIC DNA]</scope>
    <source>
        <strain evidence="2 3">CCMP2467</strain>
    </source>
</reference>
<feature type="compositionally biased region" description="Polar residues" evidence="1">
    <location>
        <begin position="673"/>
        <end position="682"/>
    </location>
</feature>
<evidence type="ECO:0000313" key="3">
    <source>
        <dbReference type="Proteomes" id="UP000186817"/>
    </source>
</evidence>
<feature type="compositionally biased region" description="Low complexity" evidence="1">
    <location>
        <begin position="615"/>
        <end position="641"/>
    </location>
</feature>
<proteinExistence type="predicted"/>
<evidence type="ECO:0000256" key="1">
    <source>
        <dbReference type="SAM" id="MobiDB-lite"/>
    </source>
</evidence>
<dbReference type="OrthoDB" id="443299at2759"/>
<feature type="region of interest" description="Disordered" evidence="1">
    <location>
        <begin position="494"/>
        <end position="576"/>
    </location>
</feature>